<dbReference type="EMBL" id="GL192563">
    <property type="protein sequence ID" value="EFB29244.1"/>
    <property type="molecule type" value="Genomic_DNA"/>
</dbReference>
<feature type="compositionally biased region" description="Polar residues" evidence="1">
    <location>
        <begin position="30"/>
        <end position="41"/>
    </location>
</feature>
<organism evidence="2">
    <name type="scientific">Ailuropoda melanoleuca</name>
    <name type="common">Giant panda</name>
    <dbReference type="NCBI Taxonomy" id="9646"/>
    <lineage>
        <taxon>Eukaryota</taxon>
        <taxon>Metazoa</taxon>
        <taxon>Chordata</taxon>
        <taxon>Craniata</taxon>
        <taxon>Vertebrata</taxon>
        <taxon>Euteleostomi</taxon>
        <taxon>Mammalia</taxon>
        <taxon>Eutheria</taxon>
        <taxon>Laurasiatheria</taxon>
        <taxon>Carnivora</taxon>
        <taxon>Caniformia</taxon>
        <taxon>Ursidae</taxon>
        <taxon>Ailuropoda</taxon>
    </lineage>
</organism>
<feature type="non-terminal residue" evidence="2">
    <location>
        <position position="1"/>
    </location>
</feature>
<reference evidence="2" key="1">
    <citation type="journal article" date="2010" name="Nature">
        <title>The sequence and de novo assembly of the giant panda genome.</title>
        <authorList>
            <person name="Li R."/>
            <person name="Fan W."/>
            <person name="Tian G."/>
            <person name="Zhu H."/>
            <person name="He L."/>
            <person name="Cai J."/>
            <person name="Huang Q."/>
            <person name="Cai Q."/>
            <person name="Li B."/>
            <person name="Bai Y."/>
            <person name="Zhang Z."/>
            <person name="Zhang Y."/>
            <person name="Wang W."/>
            <person name="Li J."/>
            <person name="Wei F."/>
            <person name="Li H."/>
            <person name="Jian M."/>
            <person name="Li J."/>
            <person name="Zhang Z."/>
            <person name="Nielsen R."/>
            <person name="Li D."/>
            <person name="Gu W."/>
            <person name="Yang Z."/>
            <person name="Xuan Z."/>
            <person name="Ryder O.A."/>
            <person name="Leung F.C."/>
            <person name="Zhou Y."/>
            <person name="Cao J."/>
            <person name="Sun X."/>
            <person name="Fu Y."/>
            <person name="Fang X."/>
            <person name="Guo X."/>
            <person name="Wang B."/>
            <person name="Hou R."/>
            <person name="Shen F."/>
            <person name="Mu B."/>
            <person name="Ni P."/>
            <person name="Lin R."/>
            <person name="Qian W."/>
            <person name="Wang G."/>
            <person name="Yu C."/>
            <person name="Nie W."/>
            <person name="Wang J."/>
            <person name="Wu Z."/>
            <person name="Liang H."/>
            <person name="Min J."/>
            <person name="Wu Q."/>
            <person name="Cheng S."/>
            <person name="Ruan J."/>
            <person name="Wang M."/>
            <person name="Shi Z."/>
            <person name="Wen M."/>
            <person name="Liu B."/>
            <person name="Ren X."/>
            <person name="Zheng H."/>
            <person name="Dong D."/>
            <person name="Cook K."/>
            <person name="Shan G."/>
            <person name="Zhang H."/>
            <person name="Kosiol C."/>
            <person name="Xie X."/>
            <person name="Lu Z."/>
            <person name="Zheng H."/>
            <person name="Li Y."/>
            <person name="Steiner C.C."/>
            <person name="Lam T.T."/>
            <person name="Lin S."/>
            <person name="Zhang Q."/>
            <person name="Li G."/>
            <person name="Tian J."/>
            <person name="Gong T."/>
            <person name="Liu H."/>
            <person name="Zhang D."/>
            <person name="Fang L."/>
            <person name="Ye C."/>
            <person name="Zhang J."/>
            <person name="Hu W."/>
            <person name="Xu A."/>
            <person name="Ren Y."/>
            <person name="Zhang G."/>
            <person name="Bruford M.W."/>
            <person name="Li Q."/>
            <person name="Ma L."/>
            <person name="Guo Y."/>
            <person name="An N."/>
            <person name="Hu Y."/>
            <person name="Zheng Y."/>
            <person name="Shi Y."/>
            <person name="Li Z."/>
            <person name="Liu Q."/>
            <person name="Chen Y."/>
            <person name="Zhao J."/>
            <person name="Qu N."/>
            <person name="Zhao S."/>
            <person name="Tian F."/>
            <person name="Wang X."/>
            <person name="Wang H."/>
            <person name="Xu L."/>
            <person name="Liu X."/>
            <person name="Vinar T."/>
            <person name="Wang Y."/>
            <person name="Lam T.W."/>
            <person name="Yiu S.M."/>
            <person name="Liu S."/>
            <person name="Zhang H."/>
            <person name="Li D."/>
            <person name="Huang Y."/>
            <person name="Wang X."/>
            <person name="Yang G."/>
            <person name="Jiang Z."/>
            <person name="Wang J."/>
            <person name="Qin N."/>
            <person name="Li L."/>
            <person name="Li J."/>
            <person name="Bolund L."/>
            <person name="Kristiansen K."/>
            <person name="Wong G.K."/>
            <person name="Olson M."/>
            <person name="Zhang X."/>
            <person name="Li S."/>
            <person name="Yang H."/>
            <person name="Wang J."/>
            <person name="Wang J."/>
        </authorList>
    </citation>
    <scope>NUCLEOTIDE SEQUENCE [LARGE SCALE GENOMIC DNA]</scope>
</reference>
<evidence type="ECO:0000256" key="1">
    <source>
        <dbReference type="SAM" id="MobiDB-lite"/>
    </source>
</evidence>
<feature type="region of interest" description="Disordered" evidence="1">
    <location>
        <begin position="28"/>
        <end position="61"/>
    </location>
</feature>
<accession>D2H7P0</accession>
<evidence type="ECO:0000313" key="2">
    <source>
        <dbReference type="EMBL" id="EFB29244.1"/>
    </source>
</evidence>
<sequence>KSRLSRGHSRHRRRQSLPAFLALRYKAPASHQQKSFTSQHGTRPLGRNPSLRVRSRCSPHSRTQLLAGAAHVREARSSRPTTHVLLTCKLSKRTRRTATVQERRDWEDCRAGRRLIKRT</sequence>
<feature type="non-terminal residue" evidence="2">
    <location>
        <position position="119"/>
    </location>
</feature>
<name>D2H7P0_AILME</name>
<gene>
    <name evidence="2" type="ORF">PANDA_006182</name>
</gene>
<proteinExistence type="predicted"/>
<dbReference type="AlphaFoldDB" id="D2H7P0"/>
<dbReference type="InParanoid" id="D2H7P0"/>
<protein>
    <submittedName>
        <fullName evidence="2">Uncharacterized protein</fullName>
    </submittedName>
</protein>